<dbReference type="InterPro" id="IPR029064">
    <property type="entry name" value="Ribosomal_eL30-like_sf"/>
</dbReference>
<comment type="similarity">
    <text evidence="1 4">Belongs to the eukaryotic ribosomal protein eS12 family.</text>
</comment>
<dbReference type="GO" id="GO:0003735">
    <property type="term" value="F:structural constituent of ribosome"/>
    <property type="evidence" value="ECO:0007669"/>
    <property type="project" value="InterPro"/>
</dbReference>
<name>A0A267FMV0_9PLAT</name>
<evidence type="ECO:0000256" key="4">
    <source>
        <dbReference type="RuleBase" id="RU000670"/>
    </source>
</evidence>
<dbReference type="SUPFAM" id="SSF55315">
    <property type="entry name" value="L30e-like"/>
    <property type="match status" value="1"/>
</dbReference>
<dbReference type="InterPro" id="IPR004038">
    <property type="entry name" value="Ribosomal_eL8/eL30/eS12/Gad45"/>
</dbReference>
<proteinExistence type="inferred from homology"/>
<gene>
    <name evidence="6" type="ORF">BOX15_Mlig006428g1</name>
    <name evidence="7" type="ORF">BOX15_Mlig006428g2</name>
</gene>
<evidence type="ECO:0000313" key="8">
    <source>
        <dbReference type="Proteomes" id="UP000215902"/>
    </source>
</evidence>
<sequence>GRRRPAHQSTQSPIIMSDAGDVDAAAGGELTLETAVQEVLKTSMAHDGLSRGLHEATKALEKRNALLCILANDCDEAAYSKLVEALCSEHGVRLVRVDQAKQLGEWAGLCKIDKEGKPRKVVKCSCVVVKDLGSSHASQAMEFLQKMTD</sequence>
<evidence type="ECO:0000313" key="6">
    <source>
        <dbReference type="EMBL" id="PAA66331.1"/>
    </source>
</evidence>
<evidence type="ECO:0000256" key="3">
    <source>
        <dbReference type="ARBA" id="ARBA00023274"/>
    </source>
</evidence>
<dbReference type="STRING" id="282301.A0A267FMV0"/>
<accession>A0A267FMV0</accession>
<protein>
    <recommendedName>
        <fullName evidence="4">40S ribosomal protein S12</fullName>
    </recommendedName>
</protein>
<dbReference type="Gene3D" id="3.30.1330.30">
    <property type="match status" value="1"/>
</dbReference>
<dbReference type="InterPro" id="IPR000530">
    <property type="entry name" value="Ribosomal_eS12"/>
</dbReference>
<dbReference type="Pfam" id="PF01248">
    <property type="entry name" value="Ribosomal_L7Ae"/>
    <property type="match status" value="1"/>
</dbReference>
<dbReference type="OrthoDB" id="10249311at2759"/>
<keyword evidence="3 4" id="KW-0687">Ribonucleoprotein</keyword>
<evidence type="ECO:0000259" key="5">
    <source>
        <dbReference type="Pfam" id="PF01248"/>
    </source>
</evidence>
<dbReference type="Proteomes" id="UP000215902">
    <property type="component" value="Unassembled WGS sequence"/>
</dbReference>
<organism evidence="7 8">
    <name type="scientific">Macrostomum lignano</name>
    <dbReference type="NCBI Taxonomy" id="282301"/>
    <lineage>
        <taxon>Eukaryota</taxon>
        <taxon>Metazoa</taxon>
        <taxon>Spiralia</taxon>
        <taxon>Lophotrochozoa</taxon>
        <taxon>Platyhelminthes</taxon>
        <taxon>Rhabditophora</taxon>
        <taxon>Macrostomorpha</taxon>
        <taxon>Macrostomida</taxon>
        <taxon>Macrostomidae</taxon>
        <taxon>Macrostomum</taxon>
    </lineage>
</organism>
<dbReference type="PRINTS" id="PR00972">
    <property type="entry name" value="RIBSOMALS12E"/>
</dbReference>
<evidence type="ECO:0000256" key="1">
    <source>
        <dbReference type="ARBA" id="ARBA00005824"/>
    </source>
</evidence>
<dbReference type="PANTHER" id="PTHR11843">
    <property type="entry name" value="40S RIBOSOMAL PROTEIN S12"/>
    <property type="match status" value="1"/>
</dbReference>
<keyword evidence="2 4" id="KW-0689">Ribosomal protein</keyword>
<dbReference type="GO" id="GO:1990904">
    <property type="term" value="C:ribonucleoprotein complex"/>
    <property type="evidence" value="ECO:0007669"/>
    <property type="project" value="UniProtKB-KW"/>
</dbReference>
<dbReference type="AlphaFoldDB" id="A0A267FMV0"/>
<reference evidence="7 8" key="1">
    <citation type="submission" date="2017-06" db="EMBL/GenBank/DDBJ databases">
        <title>A platform for efficient transgenesis in Macrostomum lignano, a flatworm model organism for stem cell research.</title>
        <authorList>
            <person name="Berezikov E."/>
        </authorList>
    </citation>
    <scope>NUCLEOTIDE SEQUENCE [LARGE SCALE GENOMIC DNA]</scope>
    <source>
        <strain evidence="7">DV1</strain>
        <tissue evidence="7">Whole organism</tissue>
    </source>
</reference>
<dbReference type="EMBL" id="NIVC01000957">
    <property type="protein sequence ID" value="PAA74312.1"/>
    <property type="molecule type" value="Genomic_DNA"/>
</dbReference>
<dbReference type="GO" id="GO:0005840">
    <property type="term" value="C:ribosome"/>
    <property type="evidence" value="ECO:0007669"/>
    <property type="project" value="UniProtKB-KW"/>
</dbReference>
<feature type="domain" description="Ribosomal protein eL8/eL30/eS12/Gadd45" evidence="5">
    <location>
        <begin position="35"/>
        <end position="128"/>
    </location>
</feature>
<keyword evidence="8" id="KW-1185">Reference proteome</keyword>
<comment type="caution">
    <text evidence="7">The sequence shown here is derived from an EMBL/GenBank/DDBJ whole genome shotgun (WGS) entry which is preliminary data.</text>
</comment>
<dbReference type="GO" id="GO:0006412">
    <property type="term" value="P:translation"/>
    <property type="evidence" value="ECO:0007669"/>
    <property type="project" value="InterPro"/>
</dbReference>
<evidence type="ECO:0000313" key="7">
    <source>
        <dbReference type="EMBL" id="PAA74312.1"/>
    </source>
</evidence>
<evidence type="ECO:0000256" key="2">
    <source>
        <dbReference type="ARBA" id="ARBA00022980"/>
    </source>
</evidence>
<dbReference type="FunFam" id="3.30.1330.30:FF:000019">
    <property type="entry name" value="40S ribosomal protein S12"/>
    <property type="match status" value="1"/>
</dbReference>
<feature type="non-terminal residue" evidence="7">
    <location>
        <position position="1"/>
    </location>
</feature>
<dbReference type="EMBL" id="NIVC01001568">
    <property type="protein sequence ID" value="PAA66331.1"/>
    <property type="molecule type" value="Genomic_DNA"/>
</dbReference>